<gene>
    <name evidence="2" type="ORF">ISN44_As09g013540</name>
</gene>
<proteinExistence type="predicted"/>
<keyword evidence="3" id="KW-1185">Reference proteome</keyword>
<dbReference type="EMBL" id="JAEFBJ010000009">
    <property type="protein sequence ID" value="KAG7573018.1"/>
    <property type="molecule type" value="Genomic_DNA"/>
</dbReference>
<reference evidence="2 3" key="1">
    <citation type="submission" date="2020-12" db="EMBL/GenBank/DDBJ databases">
        <title>Concerted genomic and epigenomic changes stabilize Arabidopsis allopolyploids.</title>
        <authorList>
            <person name="Chen Z."/>
        </authorList>
    </citation>
    <scope>NUCLEOTIDE SEQUENCE [LARGE SCALE GENOMIC DNA]</scope>
    <source>
        <strain evidence="2">As9502</strain>
        <tissue evidence="2">Leaf</tissue>
    </source>
</reference>
<name>A0A8T2AGB0_ARASU</name>
<feature type="region of interest" description="Disordered" evidence="1">
    <location>
        <begin position="1"/>
        <end position="114"/>
    </location>
</feature>
<accession>A0A8T2AGB0</accession>
<evidence type="ECO:0000256" key="1">
    <source>
        <dbReference type="SAM" id="MobiDB-lite"/>
    </source>
</evidence>
<dbReference type="Proteomes" id="UP000694251">
    <property type="component" value="Chromosome 9"/>
</dbReference>
<evidence type="ECO:0000313" key="3">
    <source>
        <dbReference type="Proteomes" id="UP000694251"/>
    </source>
</evidence>
<comment type="caution">
    <text evidence="2">The sequence shown here is derived from an EMBL/GenBank/DDBJ whole genome shotgun (WGS) entry which is preliminary data.</text>
</comment>
<sequence length="270" mass="30629">MDINQIDKAVEAGEMILEPRGGVNPPSGVPNPQHEETNPSPREPTLSLEVLNPPHEETTPSPREPTLSPEGPNMPHEETNASPREPTLSPEGPSPPHQETNPSPREPTLSPVEPNQPLAQFALRRLHGCSFFGCNHGVAQGMRYCTQDHSQMANNDKDMAYVVVDDFFNVQERNARCIISVMKKEVGVMTGIATIQDSTIFKKIPWEWEDWIDRDYLDLETSRSWFFYHPITKSKMRNFVYDCSTVSWTRKSNYTIQYEGEYVSSDLLVI</sequence>
<dbReference type="AlphaFoldDB" id="A0A8T2AGB0"/>
<evidence type="ECO:0000313" key="2">
    <source>
        <dbReference type="EMBL" id="KAG7573018.1"/>
    </source>
</evidence>
<organism evidence="2 3">
    <name type="scientific">Arabidopsis suecica</name>
    <name type="common">Swedish thale-cress</name>
    <name type="synonym">Cardaminopsis suecica</name>
    <dbReference type="NCBI Taxonomy" id="45249"/>
    <lineage>
        <taxon>Eukaryota</taxon>
        <taxon>Viridiplantae</taxon>
        <taxon>Streptophyta</taxon>
        <taxon>Embryophyta</taxon>
        <taxon>Tracheophyta</taxon>
        <taxon>Spermatophyta</taxon>
        <taxon>Magnoliopsida</taxon>
        <taxon>eudicotyledons</taxon>
        <taxon>Gunneridae</taxon>
        <taxon>Pentapetalae</taxon>
        <taxon>rosids</taxon>
        <taxon>malvids</taxon>
        <taxon>Brassicales</taxon>
        <taxon>Brassicaceae</taxon>
        <taxon>Camelineae</taxon>
        <taxon>Arabidopsis</taxon>
    </lineage>
</organism>
<protein>
    <submittedName>
        <fullName evidence="2">Uncharacterized protein</fullName>
    </submittedName>
</protein>
<feature type="compositionally biased region" description="Low complexity" evidence="1">
    <location>
        <begin position="19"/>
        <end position="32"/>
    </location>
</feature>